<dbReference type="Gene3D" id="1.10.357.10">
    <property type="entry name" value="Tetracycline Repressor, domain 2"/>
    <property type="match status" value="1"/>
</dbReference>
<evidence type="ECO:0000313" key="4">
    <source>
        <dbReference type="EMBL" id="PNZ26797.1"/>
    </source>
</evidence>
<dbReference type="PANTHER" id="PTHR43479:SF23">
    <property type="entry name" value="HTH TETR-TYPE DOMAIN-CONTAINING PROTEIN"/>
    <property type="match status" value="1"/>
</dbReference>
<evidence type="ECO:0000259" key="3">
    <source>
        <dbReference type="PROSITE" id="PS50977"/>
    </source>
</evidence>
<organism evidence="4 5">
    <name type="scientific">Staphylococcus rostri</name>
    <dbReference type="NCBI Taxonomy" id="522262"/>
    <lineage>
        <taxon>Bacteria</taxon>
        <taxon>Bacillati</taxon>
        <taxon>Bacillota</taxon>
        <taxon>Bacilli</taxon>
        <taxon>Bacillales</taxon>
        <taxon>Staphylococcaceae</taxon>
        <taxon>Staphylococcus</taxon>
    </lineage>
</organism>
<keyword evidence="1 2" id="KW-0238">DNA-binding</keyword>
<gene>
    <name evidence="4" type="ORF">CD122_07855</name>
</gene>
<dbReference type="Proteomes" id="UP000242752">
    <property type="component" value="Unassembled WGS sequence"/>
</dbReference>
<evidence type="ECO:0000313" key="5">
    <source>
        <dbReference type="Proteomes" id="UP000242752"/>
    </source>
</evidence>
<keyword evidence="5" id="KW-1185">Reference proteome</keyword>
<dbReference type="OrthoDB" id="9810250at2"/>
<dbReference type="InterPro" id="IPR050624">
    <property type="entry name" value="HTH-type_Tx_Regulator"/>
</dbReference>
<dbReference type="Pfam" id="PF00440">
    <property type="entry name" value="TetR_N"/>
    <property type="match status" value="1"/>
</dbReference>
<dbReference type="InterPro" id="IPR039532">
    <property type="entry name" value="TetR_C_Firmicutes"/>
</dbReference>
<protein>
    <submittedName>
        <fullName evidence="4">TetR/AcrR family transcriptional regulator</fullName>
    </submittedName>
</protein>
<evidence type="ECO:0000256" key="2">
    <source>
        <dbReference type="PROSITE-ProRule" id="PRU00335"/>
    </source>
</evidence>
<name>A0A2K3YMH7_9STAP</name>
<dbReference type="PROSITE" id="PS50977">
    <property type="entry name" value="HTH_TETR_2"/>
    <property type="match status" value="1"/>
</dbReference>
<feature type="domain" description="HTH tetR-type" evidence="3">
    <location>
        <begin position="6"/>
        <end position="66"/>
    </location>
</feature>
<dbReference type="InterPro" id="IPR001647">
    <property type="entry name" value="HTH_TetR"/>
</dbReference>
<reference evidence="4 5" key="1">
    <citation type="submission" date="2017-08" db="EMBL/GenBank/DDBJ databases">
        <title>Draft genome sequences of 64 type strains of genus Staph aureus.</title>
        <authorList>
            <person name="Cole K."/>
            <person name="Golubchik T."/>
            <person name="Russell J."/>
            <person name="Foster D."/>
            <person name="Llewelyn M."/>
            <person name="Wilson D."/>
            <person name="Crook D."/>
            <person name="Paul J."/>
        </authorList>
    </citation>
    <scope>NUCLEOTIDE SEQUENCE [LARGE SCALE GENOMIC DNA]</scope>
    <source>
        <strain evidence="4 5">DSM 21968</strain>
    </source>
</reference>
<proteinExistence type="predicted"/>
<dbReference type="AlphaFoldDB" id="A0A2K3YMH7"/>
<dbReference type="GO" id="GO:0003677">
    <property type="term" value="F:DNA binding"/>
    <property type="evidence" value="ECO:0007669"/>
    <property type="project" value="UniProtKB-UniRule"/>
</dbReference>
<dbReference type="SUPFAM" id="SSF46689">
    <property type="entry name" value="Homeodomain-like"/>
    <property type="match status" value="1"/>
</dbReference>
<evidence type="ECO:0000256" key="1">
    <source>
        <dbReference type="ARBA" id="ARBA00023125"/>
    </source>
</evidence>
<accession>A0A2K3YMH7</accession>
<dbReference type="RefSeq" id="WP_103358441.1">
    <property type="nucleotide sequence ID" value="NZ_JAUNPD010000007.1"/>
</dbReference>
<dbReference type="Pfam" id="PF14278">
    <property type="entry name" value="TetR_C_8"/>
    <property type="match status" value="1"/>
</dbReference>
<dbReference type="InterPro" id="IPR009057">
    <property type="entry name" value="Homeodomain-like_sf"/>
</dbReference>
<sequence length="209" mass="25010">MDRRVRRTINSIETAFIQLLKHYDLEELTIQQIADEADINRATFYTYYQDKYDLLNALEDREITRIKENIDYEEIRDHAMNHPEDLNNLIKTTPHKVIQLILNNIELYEVLFSMKRQSKIEQKLSETIAFNLTNVLSDQKDINNIPFRYFHSFMSGAMISTIKFWVLDPDKIPEDEFIRHFYTLLYTGPFQQLVPELSKQTSQVKWINQ</sequence>
<feature type="DNA-binding region" description="H-T-H motif" evidence="2">
    <location>
        <begin position="29"/>
        <end position="48"/>
    </location>
</feature>
<dbReference type="PANTHER" id="PTHR43479">
    <property type="entry name" value="ACREF/ENVCD OPERON REPRESSOR-RELATED"/>
    <property type="match status" value="1"/>
</dbReference>
<comment type="caution">
    <text evidence="4">The sequence shown here is derived from an EMBL/GenBank/DDBJ whole genome shotgun (WGS) entry which is preliminary data.</text>
</comment>
<dbReference type="EMBL" id="PPRF01000048">
    <property type="protein sequence ID" value="PNZ26797.1"/>
    <property type="molecule type" value="Genomic_DNA"/>
</dbReference>